<proteinExistence type="predicted"/>
<sequence length="214" mass="22894">MGCDPADPERLTPPAGLVVAGRCRDGADAIVLLSPDGPALWRIFSAAPEFADGAADPLDRWSRRIVLPWAAALGGQALFPSDGPPHPPFVAWALASGRCWSSPVGMLVHDRLGLFVSFRAALRLPGRAPEEVAAATGPCQTAPCQTCTRPCLAACPVDAFRTGYDTGRCHDWLSRPQGVDCMNSGCRVRRACPLSKGCGRLPEQSAWHMRQFHP</sequence>
<organism evidence="1 2">
    <name type="scientific">Paracoccus spongiarum</name>
    <dbReference type="NCBI Taxonomy" id="3064387"/>
    <lineage>
        <taxon>Bacteria</taxon>
        <taxon>Pseudomonadati</taxon>
        <taxon>Pseudomonadota</taxon>
        <taxon>Alphaproteobacteria</taxon>
        <taxon>Rhodobacterales</taxon>
        <taxon>Paracoccaceae</taxon>
        <taxon>Paracoccus</taxon>
    </lineage>
</organism>
<keyword evidence="2" id="KW-1185">Reference proteome</keyword>
<evidence type="ECO:0000313" key="1">
    <source>
        <dbReference type="EMBL" id="MDP5305943.1"/>
    </source>
</evidence>
<name>A0ABT9J806_9RHOB</name>
<dbReference type="RefSeq" id="WP_305961819.1">
    <property type="nucleotide sequence ID" value="NZ_JAVAMQ010000002.1"/>
</dbReference>
<dbReference type="EMBL" id="JAVAMQ010000002">
    <property type="protein sequence ID" value="MDP5305943.1"/>
    <property type="molecule type" value="Genomic_DNA"/>
</dbReference>
<reference evidence="1 2" key="1">
    <citation type="submission" date="2023-08" db="EMBL/GenBank/DDBJ databases">
        <authorList>
            <person name="Park J.-S."/>
        </authorList>
    </citation>
    <scope>NUCLEOTIDE SEQUENCE [LARGE SCALE GENOMIC DNA]</scope>
    <source>
        <strain evidence="1 2">2205BS29-5</strain>
    </source>
</reference>
<comment type="caution">
    <text evidence="1">The sequence shown here is derived from an EMBL/GenBank/DDBJ whole genome shotgun (WGS) entry which is preliminary data.</text>
</comment>
<protein>
    <submittedName>
        <fullName evidence="1">Ferredoxin</fullName>
    </submittedName>
</protein>
<dbReference type="Proteomes" id="UP001224997">
    <property type="component" value="Unassembled WGS sequence"/>
</dbReference>
<accession>A0ABT9J806</accession>
<gene>
    <name evidence="1" type="ORF">Q5Y72_02400</name>
</gene>
<evidence type="ECO:0000313" key="2">
    <source>
        <dbReference type="Proteomes" id="UP001224997"/>
    </source>
</evidence>